<feature type="domain" description="DOP1-like middle TPR" evidence="10">
    <location>
        <begin position="396"/>
        <end position="613"/>
    </location>
</feature>
<sequence>MSLDPSSFPRSNSPASSDSSLTRSRLRGKEEPLKKDKNYRRYASTVERALSLFDTALQEWADYISFLSRLLKALQSHPGDMPIVPHKLLVAKRLSQCLNPSLPSGVHQKALEVYTYIFNLIKSEGLSHDLPLYLPGIAPTLTFASLTVRPLFLSLVETYICNLEPWAIRPALKAILLALLPGLEEETSDDFDPTMRLVNKFRDIASKMDTYKQEAESSPSGHYFWQCLFLASITSPSRRSGVLAYLNRYLPKLGITDRRPSKSDVNDANDLPHDISVAADSVILPEPGLLIRCFATGLADEQVLVQRNYLDLLVTHIPLSSPILQARITKDDLQRLIIAAVGVVSRRDMSLNRRLWAWLLGPEPANDRPSFEARNSISDNVSQPVPDAQEISQSEYFSRFGLPPLVNGLLSMIDKDTEVPSEKTRPFRISLSLMDRWEVGGYIVPEVFLPIMRSVQAFELKASKPHFEEVFRSASSFFDGVESGVIFSELLYLIDWKAKDLASGQEKVLKNLELAHFILENFNVREEDMVLAHVPLLTLSTIIKLSELSPEKNPNLNQERLRAVATGLSRVMTSLTGLLTERAFTKKFDTHKADGSNSDVPGSQILSRIHAFYEQSKQSLDPQPLPFASKPLGELIIRNAYEQAIEALDGRGDATQMHERIGLLIIMLKKLPKTKILRDRRLYLALCNRVRASQVETSTASFAAISSIASAITSMYFIHSPGYYISYEDVSDLIPALVNRLWQYLSPLNPKFHVEAVRSLWHLHSVSWTDHLVEAAITSLMVDVSNGHRQSSSAEQAGRYFVLWSHSHHGTYELPPKQLHNVPQLGITYQSSLLERPLFIVLDMLNQGVNEASQVVHRWLEDLSSIHKVFRMVVSRLDRLFQQSENAEPDTANPTVSPDDYKECSYLLQTISNLISTLSHNGWISLLTQTLVQTEKHKDTPASEDNAGAQSLHAVVFQASLRVISGHTTAAHQGLDEIKLQQTALLVMRQLLLGPGAEEVAESGIDSFLVDRLSSVLDNGGSVGIQAALIDTLLAALKVRFAQAYLPPPPPRPKHQRTGSRERLTSPSILSFTSDKPDKSLALPPLPQPPQQLLECLLKGISSPNSREIVERWTILLCEVLPLYAGSIFQIILMLVECFCKEIQLAYASLQLSFKRTEGWPEDRSEHATIALLTGLETCIATAHERLLSEEANVPAAKSPDQNHGFFGNMVSGVFASEQSHARSSAANNRLTVLLCFQDAVRLCFSIWSWGAVERSTLPQDPESLASFQYTSLRMRNRSRRILEHLFTAEALECLETAVEVWTKSDSDTSSLIINLLHTLDGSRPKITIPAVFNSIYTRTNPAALEPNRKSTLTASLTESELAGFLVTYARSLDDDVLDEIWADCTTFLRDVLSNPFPHRQILPRLVEFAAILGAKLENTSFGEDRRMRKELGDVLLRLLTAIFTSKPMGLSQESALLSRASIDYDSGSLPHVGPDDLLSILAASMPAFATTLGDSDRINSAVSGISTNIVGPLFRARLFPNNVSRNFMALLQHIAKIPAASKIWKKDISDAFNDPKFFGMQLDLVKDGWVNLLRQWVLADKDRMSELMSRLTPPSTAGIMFGVGASAARLEADRKAQLNLRRISLLILSANNDYFVAELPALLQKLEDLLGATSSSSPSSTTRSEVFMVLRALALKSTATTLAPFWPLINSELQEAISAVSLSQQQEVYNPYALLQACKLLDTLLILAPDDFQLLEWLYVTDTIDAVYPPERFEPMALADEISQSLGARGSASSDGLGETADLSQGVKQPSLTADWIRETAKDEIVERVLRPFFDQLSIHAFESTYSMGHPRVDVCRDDLLADLFNENGVKEIGDAPWIIGPAAAAVSAQNSDANVTHPELSPAPPTSSPSNFMTMNACKRMLPGLRSVATKSVFVPARSFSVSSPFMRETAPTLPTKKPVGAFRGGLFGFLTGAIAASAGVYFYILGEYRIANEMLTEDIIALQGATQKLQTYIGELERKVDQLQKKK</sequence>
<dbReference type="InterPro" id="IPR007249">
    <property type="entry name" value="DOP1_N"/>
</dbReference>
<evidence type="ECO:0000256" key="3">
    <source>
        <dbReference type="ARBA" id="ARBA00022927"/>
    </source>
</evidence>
<reference evidence="12 13" key="1">
    <citation type="submission" date="2016-09" db="EMBL/GenBank/DDBJ databases">
        <title>Aspergillus awamori IFM 58123T.</title>
        <authorList>
            <person name="Kusuya Y."/>
            <person name="Shimizu M."/>
            <person name="Takahashi H."/>
            <person name="Yaguchi T."/>
        </authorList>
    </citation>
    <scope>NUCLEOTIDE SEQUENCE [LARGE SCALE GENOMIC DNA]</scope>
    <source>
        <strain evidence="12 13">IFM 58123</strain>
    </source>
</reference>
<evidence type="ECO:0000256" key="8">
    <source>
        <dbReference type="SAM" id="Phobius"/>
    </source>
</evidence>
<evidence type="ECO:0000256" key="5">
    <source>
        <dbReference type="ARBA" id="ARBA00023136"/>
    </source>
</evidence>
<dbReference type="Pfam" id="PF24597">
    <property type="entry name" value="TPR_DOP1_M"/>
    <property type="match status" value="1"/>
</dbReference>
<dbReference type="EMBL" id="BDHI01000007">
    <property type="protein sequence ID" value="GCB20509.1"/>
    <property type="molecule type" value="Genomic_DNA"/>
</dbReference>
<name>A0A401KML7_ASPAW</name>
<protein>
    <submittedName>
        <fullName evidence="12">Protein dopey</fullName>
    </submittedName>
</protein>
<keyword evidence="5 8" id="KW-0472">Membrane</keyword>
<evidence type="ECO:0000313" key="13">
    <source>
        <dbReference type="Proteomes" id="UP000286921"/>
    </source>
</evidence>
<dbReference type="GO" id="GO:0015031">
    <property type="term" value="P:protein transport"/>
    <property type="evidence" value="ECO:0007669"/>
    <property type="project" value="UniProtKB-KW"/>
</dbReference>
<evidence type="ECO:0000259" key="10">
    <source>
        <dbReference type="Pfam" id="PF24597"/>
    </source>
</evidence>
<dbReference type="GO" id="GO:0000139">
    <property type="term" value="C:Golgi membrane"/>
    <property type="evidence" value="ECO:0007669"/>
    <property type="project" value="UniProtKB-SubCell"/>
</dbReference>
<dbReference type="InterPro" id="IPR040314">
    <property type="entry name" value="DOP1"/>
</dbReference>
<keyword evidence="4" id="KW-0333">Golgi apparatus</keyword>
<feature type="domain" description="DOP1-like C-terminal" evidence="11">
    <location>
        <begin position="1365"/>
        <end position="1828"/>
    </location>
</feature>
<feature type="compositionally biased region" description="Polar residues" evidence="7">
    <location>
        <begin position="1065"/>
        <end position="1074"/>
    </location>
</feature>
<comment type="similarity">
    <text evidence="6">Belongs to the DOP1 family.</text>
</comment>
<keyword evidence="8" id="KW-0812">Transmembrane</keyword>
<feature type="transmembrane region" description="Helical" evidence="8">
    <location>
        <begin position="1949"/>
        <end position="1968"/>
    </location>
</feature>
<accession>A0A401KML7</accession>
<evidence type="ECO:0000256" key="6">
    <source>
        <dbReference type="ARBA" id="ARBA00046326"/>
    </source>
</evidence>
<dbReference type="SUPFAM" id="SSF48371">
    <property type="entry name" value="ARM repeat"/>
    <property type="match status" value="1"/>
</dbReference>
<evidence type="ECO:0000256" key="4">
    <source>
        <dbReference type="ARBA" id="ARBA00023034"/>
    </source>
</evidence>
<evidence type="ECO:0000256" key="2">
    <source>
        <dbReference type="ARBA" id="ARBA00022448"/>
    </source>
</evidence>
<dbReference type="PANTHER" id="PTHR14042">
    <property type="entry name" value="DOPEY-RELATED"/>
    <property type="match status" value="1"/>
</dbReference>
<comment type="caution">
    <text evidence="12">The sequence shown here is derived from an EMBL/GenBank/DDBJ whole genome shotgun (WGS) entry which is preliminary data.</text>
</comment>
<evidence type="ECO:0000256" key="1">
    <source>
        <dbReference type="ARBA" id="ARBA00004395"/>
    </source>
</evidence>
<dbReference type="InterPro" id="IPR016024">
    <property type="entry name" value="ARM-type_fold"/>
</dbReference>
<comment type="subcellular location">
    <subcellularLocation>
        <location evidence="1">Golgi apparatus membrane</location>
        <topology evidence="1">Peripheral membrane protein</topology>
    </subcellularLocation>
</comment>
<evidence type="ECO:0000259" key="9">
    <source>
        <dbReference type="Pfam" id="PF04118"/>
    </source>
</evidence>
<feature type="region of interest" description="Disordered" evidence="7">
    <location>
        <begin position="1046"/>
        <end position="1075"/>
    </location>
</feature>
<dbReference type="GO" id="GO:0005768">
    <property type="term" value="C:endosome"/>
    <property type="evidence" value="ECO:0007669"/>
    <property type="project" value="TreeGrafter"/>
</dbReference>
<feature type="region of interest" description="Disordered" evidence="7">
    <location>
        <begin position="1"/>
        <end position="33"/>
    </location>
</feature>
<evidence type="ECO:0000313" key="12">
    <source>
        <dbReference type="EMBL" id="GCB20509.1"/>
    </source>
</evidence>
<proteinExistence type="inferred from homology"/>
<evidence type="ECO:0000256" key="7">
    <source>
        <dbReference type="SAM" id="MobiDB-lite"/>
    </source>
</evidence>
<keyword evidence="8" id="KW-1133">Transmembrane helix</keyword>
<organism evidence="12 13">
    <name type="scientific">Aspergillus awamori</name>
    <name type="common">Black koji mold</name>
    <dbReference type="NCBI Taxonomy" id="105351"/>
    <lineage>
        <taxon>Eukaryota</taxon>
        <taxon>Fungi</taxon>
        <taxon>Dikarya</taxon>
        <taxon>Ascomycota</taxon>
        <taxon>Pezizomycotina</taxon>
        <taxon>Eurotiomycetes</taxon>
        <taxon>Eurotiomycetidae</taxon>
        <taxon>Eurotiales</taxon>
        <taxon>Aspergillaceae</taxon>
        <taxon>Aspergillus</taxon>
    </lineage>
</organism>
<dbReference type="Pfam" id="PF24598">
    <property type="entry name" value="DOP1_C"/>
    <property type="match status" value="1"/>
</dbReference>
<gene>
    <name evidence="12" type="ORF">AAWM_03394</name>
</gene>
<keyword evidence="3" id="KW-0653">Protein transport</keyword>
<dbReference type="GO" id="GO:0006895">
    <property type="term" value="P:Golgi to endosome transport"/>
    <property type="evidence" value="ECO:0007669"/>
    <property type="project" value="InterPro"/>
</dbReference>
<feature type="domain" description="DOP1 N-terminal" evidence="9">
    <location>
        <begin position="36"/>
        <end position="363"/>
    </location>
</feature>
<dbReference type="STRING" id="105351.A0A401KML7"/>
<feature type="compositionally biased region" description="Low complexity" evidence="7">
    <location>
        <begin position="1"/>
        <end position="23"/>
    </location>
</feature>
<keyword evidence="13" id="KW-1185">Reference proteome</keyword>
<dbReference type="Pfam" id="PF04118">
    <property type="entry name" value="Dopey_N"/>
    <property type="match status" value="1"/>
</dbReference>
<dbReference type="InterPro" id="IPR056458">
    <property type="entry name" value="TPR_DOP1_M"/>
</dbReference>
<dbReference type="InterPro" id="IPR056457">
    <property type="entry name" value="DOP1_C"/>
</dbReference>
<dbReference type="Proteomes" id="UP000286921">
    <property type="component" value="Unassembled WGS sequence"/>
</dbReference>
<dbReference type="GO" id="GO:0005829">
    <property type="term" value="C:cytosol"/>
    <property type="evidence" value="ECO:0007669"/>
    <property type="project" value="GOC"/>
</dbReference>
<keyword evidence="2" id="KW-0813">Transport</keyword>
<dbReference type="PANTHER" id="PTHR14042:SF24">
    <property type="entry name" value="PROTEIN DOPEY-1 HOMOLOG"/>
    <property type="match status" value="1"/>
</dbReference>
<evidence type="ECO:0000259" key="11">
    <source>
        <dbReference type="Pfam" id="PF24598"/>
    </source>
</evidence>
<dbReference type="GO" id="GO:0005802">
    <property type="term" value="C:trans-Golgi network"/>
    <property type="evidence" value="ECO:0007669"/>
    <property type="project" value="TreeGrafter"/>
</dbReference>